<reference evidence="1" key="1">
    <citation type="submission" date="2018-06" db="EMBL/GenBank/DDBJ databases">
        <authorList>
            <person name="Zhirakovskaya E."/>
        </authorList>
    </citation>
    <scope>NUCLEOTIDE SEQUENCE</scope>
</reference>
<evidence type="ECO:0000313" key="1">
    <source>
        <dbReference type="EMBL" id="VAW61854.1"/>
    </source>
</evidence>
<gene>
    <name evidence="1" type="ORF">MNBD_GAMMA11-3158</name>
</gene>
<organism evidence="1">
    <name type="scientific">hydrothermal vent metagenome</name>
    <dbReference type="NCBI Taxonomy" id="652676"/>
    <lineage>
        <taxon>unclassified sequences</taxon>
        <taxon>metagenomes</taxon>
        <taxon>ecological metagenomes</taxon>
    </lineage>
</organism>
<name>A0A3B0Y026_9ZZZZ</name>
<dbReference type="AlphaFoldDB" id="A0A3B0Y026"/>
<accession>A0A3B0Y026</accession>
<sequence length="595" mass="68541">MIAFSNDFKWLMRIAVGLALGLYIFYITKPIVADKLGVYRTENMKKNDEILELKAQFNNTRLSNNILITYNAKLKKEIAELEKRNRERQKPEITKPVIPVFKKTYNAINHVLINRLKQRMRAPAFIQMYSELNLSGCSDLAKNTLFSWLQFMLLYGEFKSELIKRGEVDFRNELFNNASLMQDISDGKGFLFWPVINQLVIYHDRIKSKNNWEEGFELISAKNYSLGQLVDSFYEQGYLQSEDDCFVQPLKISATDGIRNGWYGDKVTLDEWFYSFWLRRYNEKNFDVTYVALKMMQMLATNDQDNKLEDLMFLSSDSDKAAEYKADFQTRNTYEEVVYGILSEQGRKITIPLDKEIKTRFIKKLYPLHKNSKDRVYYYDEQRQSVHGNTSTYQLIYSRDTAFNDAAQFVSLKPPGSTSSFYSKLPVDEPEKSDVLAIIKDKYGELWDGSTTAQNEKYCNNKPSTSVKKVTNGSVNVYIVNTSCSNWGGESLDGYYYNAVLKSNNEGIKITWDSRGIGNITVLSDRYVADLDNDGNIELIMNSSYGIGSVDQLVELSQKGIFLIKSLIEYEEGESIIYSESNKNSVLFSGGGRTE</sequence>
<dbReference type="EMBL" id="UOFG01000156">
    <property type="protein sequence ID" value="VAW61854.1"/>
    <property type="molecule type" value="Genomic_DNA"/>
</dbReference>
<proteinExistence type="predicted"/>
<protein>
    <submittedName>
        <fullName evidence="1">Uncharacterized protein</fullName>
    </submittedName>
</protein>